<dbReference type="GO" id="GO:0016757">
    <property type="term" value="F:glycosyltransferase activity"/>
    <property type="evidence" value="ECO:0007669"/>
    <property type="project" value="UniProtKB-KW"/>
</dbReference>
<name>A0ABT6FX01_9FLAO</name>
<dbReference type="InterPro" id="IPR029044">
    <property type="entry name" value="Nucleotide-diphossugar_trans"/>
</dbReference>
<dbReference type="PANTHER" id="PTHR43685">
    <property type="entry name" value="GLYCOSYLTRANSFERASE"/>
    <property type="match status" value="1"/>
</dbReference>
<proteinExistence type="predicted"/>
<keyword evidence="3" id="KW-1185">Reference proteome</keyword>
<protein>
    <submittedName>
        <fullName evidence="2">Glycosyltransferase family 2 protein</fullName>
        <ecNumber evidence="2">2.4.-.-</ecNumber>
    </submittedName>
</protein>
<gene>
    <name evidence="2" type="ORF">P7122_00420</name>
</gene>
<comment type="caution">
    <text evidence="2">The sequence shown here is derived from an EMBL/GenBank/DDBJ whole genome shotgun (WGS) entry which is preliminary data.</text>
</comment>
<dbReference type="EC" id="2.4.-.-" evidence="2"/>
<dbReference type="EMBL" id="JARSBN010000001">
    <property type="protein sequence ID" value="MDG4714320.1"/>
    <property type="molecule type" value="Genomic_DNA"/>
</dbReference>
<accession>A0ABT6FX01</accession>
<dbReference type="InterPro" id="IPR050834">
    <property type="entry name" value="Glycosyltransf_2"/>
</dbReference>
<feature type="domain" description="Glycosyltransferase 2-like" evidence="1">
    <location>
        <begin position="6"/>
        <end position="133"/>
    </location>
</feature>
<sequence>MTPLVSIIIPTLNRAHLISDTLDSVLAQTYTNWECIVVDDGSTDNTEALIQEYINKDNRFRYFNRPKNHLPGGNGARNYGFTVSKGDYIQWFDSDDIMKPEFLEKKLQPFITNNSVDIVFSAFENLNKHGKRARLANQKFSGNILNDLVDGIVSFGPLSFLIKRALLAGYSYDETLTKNQDLDFFFRFFTSQPNLDVEHVSDVLYTVKSHKDSMTYGTSKDISKMASTYRVYLMVLNYFKEHKHTKGVLKYRYHCLNTLKVMLKNGFYSDVLKRLMTFEYISLNEKIYLVGCVFSQLFIKRGSNQFIKLKSLKE</sequence>
<dbReference type="Proteomes" id="UP001529085">
    <property type="component" value="Unassembled WGS sequence"/>
</dbReference>
<evidence type="ECO:0000259" key="1">
    <source>
        <dbReference type="Pfam" id="PF00535"/>
    </source>
</evidence>
<dbReference type="RefSeq" id="WP_278003812.1">
    <property type="nucleotide sequence ID" value="NZ_JARSBN010000001.1"/>
</dbReference>
<organism evidence="2 3">
    <name type="scientific">Winogradskyella marincola</name>
    <dbReference type="NCBI Taxonomy" id="3037795"/>
    <lineage>
        <taxon>Bacteria</taxon>
        <taxon>Pseudomonadati</taxon>
        <taxon>Bacteroidota</taxon>
        <taxon>Flavobacteriia</taxon>
        <taxon>Flavobacteriales</taxon>
        <taxon>Flavobacteriaceae</taxon>
        <taxon>Winogradskyella</taxon>
    </lineage>
</organism>
<evidence type="ECO:0000313" key="3">
    <source>
        <dbReference type="Proteomes" id="UP001529085"/>
    </source>
</evidence>
<reference evidence="2 3" key="1">
    <citation type="submission" date="2023-03" db="EMBL/GenBank/DDBJ databases">
        <title>Strain YYF002 represents a novel species in the genus Winogradskyella isolated from seawater.</title>
        <authorList>
            <person name="Fu Z.-Y."/>
        </authorList>
    </citation>
    <scope>NUCLEOTIDE SEQUENCE [LARGE SCALE GENOMIC DNA]</scope>
    <source>
        <strain evidence="2 3">YYF002</strain>
    </source>
</reference>
<keyword evidence="2" id="KW-0328">Glycosyltransferase</keyword>
<evidence type="ECO:0000313" key="2">
    <source>
        <dbReference type="EMBL" id="MDG4714320.1"/>
    </source>
</evidence>
<keyword evidence="2" id="KW-0808">Transferase</keyword>
<dbReference type="Pfam" id="PF00535">
    <property type="entry name" value="Glycos_transf_2"/>
    <property type="match status" value="1"/>
</dbReference>
<dbReference type="CDD" id="cd00761">
    <property type="entry name" value="Glyco_tranf_GTA_type"/>
    <property type="match status" value="1"/>
</dbReference>
<dbReference type="Gene3D" id="3.90.550.10">
    <property type="entry name" value="Spore Coat Polysaccharide Biosynthesis Protein SpsA, Chain A"/>
    <property type="match status" value="1"/>
</dbReference>
<dbReference type="SUPFAM" id="SSF53448">
    <property type="entry name" value="Nucleotide-diphospho-sugar transferases"/>
    <property type="match status" value="1"/>
</dbReference>
<dbReference type="InterPro" id="IPR001173">
    <property type="entry name" value="Glyco_trans_2-like"/>
</dbReference>
<dbReference type="PANTHER" id="PTHR43685:SF2">
    <property type="entry name" value="GLYCOSYLTRANSFERASE 2-LIKE DOMAIN-CONTAINING PROTEIN"/>
    <property type="match status" value="1"/>
</dbReference>